<dbReference type="SUPFAM" id="SSF47781">
    <property type="entry name" value="RuvA domain 2-like"/>
    <property type="match status" value="1"/>
</dbReference>
<name>A0A521D180_9BACT</name>
<gene>
    <name evidence="3" type="ORF">SAMN06265218_10894</name>
</gene>
<evidence type="ECO:0000313" key="3">
    <source>
        <dbReference type="EMBL" id="SMO65465.1"/>
    </source>
</evidence>
<dbReference type="InterPro" id="IPR051675">
    <property type="entry name" value="Endo/Exo/Phosphatase_dom_1"/>
</dbReference>
<feature type="signal peptide" evidence="2">
    <location>
        <begin position="1"/>
        <end position="21"/>
    </location>
</feature>
<feature type="chain" id="PRO_5021888495" evidence="2">
    <location>
        <begin position="22"/>
        <end position="684"/>
    </location>
</feature>
<dbReference type="AlphaFoldDB" id="A0A521D180"/>
<reference evidence="3 4" key="1">
    <citation type="submission" date="2017-05" db="EMBL/GenBank/DDBJ databases">
        <authorList>
            <person name="Varghese N."/>
            <person name="Submissions S."/>
        </authorList>
    </citation>
    <scope>NUCLEOTIDE SEQUENCE [LARGE SCALE GENOMIC DNA]</scope>
    <source>
        <strain evidence="3 4">DSM 21194</strain>
    </source>
</reference>
<evidence type="ECO:0000313" key="4">
    <source>
        <dbReference type="Proteomes" id="UP000317593"/>
    </source>
</evidence>
<dbReference type="PANTHER" id="PTHR21180">
    <property type="entry name" value="ENDONUCLEASE/EXONUCLEASE/PHOSPHATASE FAMILY DOMAIN-CONTAINING PROTEIN 1"/>
    <property type="match status" value="1"/>
</dbReference>
<dbReference type="GO" id="GO:0015627">
    <property type="term" value="C:type II protein secretion system complex"/>
    <property type="evidence" value="ECO:0007669"/>
    <property type="project" value="TreeGrafter"/>
</dbReference>
<keyword evidence="4" id="KW-1185">Reference proteome</keyword>
<dbReference type="GO" id="GO:0015628">
    <property type="term" value="P:protein secretion by the type II secretion system"/>
    <property type="evidence" value="ECO:0007669"/>
    <property type="project" value="TreeGrafter"/>
</dbReference>
<sequence length="684" mass="77213">MRIFRLSILIGVLMLPALSAAQQPDSVRSEVQKDLEQALEELDSESRENKSEQLIQFLQGLAADPVNINRADLQALRQVPGVNLKIARAIIRYRSRVKPFEGLDELKKITGIGKVTFEKMSPYVTTGEGMALSKLLYSDYRYWTHNGQLQVFSRYQQDLQQGRGYTTAPREGGYVGSPVKYFQRIGYRSDHLSVNLTQEKDAGENLSSPLRFDHQSWHLALEGNGRLQMLALGDYSLSFGQGLVLWNGGSFGKGSSIGTVNRNGRGIKPYTSAQETNYYRGAAVTYGGQFQLTGFYSSRLRSGRSVSQDTTRLPDESGYHRTLNEYERKGNISQTVLGGRAQVEFPVGIIGATGYRTTFDRYVAASDQDYALYNFRGRSSLTAGVDYTLVVGPAVVFGEGAGSSNGGWGLITGLESSIGKKTGIMLAYRNYRKEFQSLLGDGFGEASGPPKNEEGMYMGLEHEAGDRLTLSVYMDQFRFPHARFGTYQATKGYDWLGKIEMDIMPGLEAYLQVKSETKEDEYEWEDETGRLHRMLGEARRSSIRGQIAYWINEYVRMRTRGEWIQSRDPSGSKETGYLMYQDLRLLVASGLTLDARLTFFDTESYRSRVYQFENDLLYVFATEPLFNQGQRMYLLVNYEPISLIEIWAKIGHTKYEDQQVIGSGLNEIQGDSKTEISFQIRFKF</sequence>
<accession>A0A521D180</accession>
<organism evidence="3 4">
    <name type="scientific">Fodinibius sediminis</name>
    <dbReference type="NCBI Taxonomy" id="1214077"/>
    <lineage>
        <taxon>Bacteria</taxon>
        <taxon>Pseudomonadati</taxon>
        <taxon>Balneolota</taxon>
        <taxon>Balneolia</taxon>
        <taxon>Balneolales</taxon>
        <taxon>Balneolaceae</taxon>
        <taxon>Fodinibius</taxon>
    </lineage>
</organism>
<dbReference type="InterPro" id="IPR010994">
    <property type="entry name" value="RuvA_2-like"/>
</dbReference>
<evidence type="ECO:0000256" key="2">
    <source>
        <dbReference type="SAM" id="SignalP"/>
    </source>
</evidence>
<dbReference type="Proteomes" id="UP000317593">
    <property type="component" value="Unassembled WGS sequence"/>
</dbReference>
<dbReference type="EMBL" id="FXTH01000008">
    <property type="protein sequence ID" value="SMO65465.1"/>
    <property type="molecule type" value="Genomic_DNA"/>
</dbReference>
<dbReference type="OrthoDB" id="9766750at2"/>
<keyword evidence="1" id="KW-0175">Coiled coil</keyword>
<protein>
    <submittedName>
        <fullName evidence="3">Competence protein ComEA helix-hairpin-helix repeat region</fullName>
    </submittedName>
</protein>
<dbReference type="Gene3D" id="1.10.150.320">
    <property type="entry name" value="Photosystem II 12 kDa extrinsic protein"/>
    <property type="match status" value="1"/>
</dbReference>
<dbReference type="PANTHER" id="PTHR21180:SF32">
    <property type="entry name" value="ENDONUCLEASE_EXONUCLEASE_PHOSPHATASE FAMILY DOMAIN-CONTAINING PROTEIN 1"/>
    <property type="match status" value="1"/>
</dbReference>
<proteinExistence type="predicted"/>
<dbReference type="Pfam" id="PF12836">
    <property type="entry name" value="HHH_3"/>
    <property type="match status" value="1"/>
</dbReference>
<evidence type="ECO:0000256" key="1">
    <source>
        <dbReference type="SAM" id="Coils"/>
    </source>
</evidence>
<dbReference type="RefSeq" id="WP_142714518.1">
    <property type="nucleotide sequence ID" value="NZ_FXTH01000008.1"/>
</dbReference>
<feature type="coiled-coil region" evidence="1">
    <location>
        <begin position="28"/>
        <end position="55"/>
    </location>
</feature>
<keyword evidence="2" id="KW-0732">Signal</keyword>